<dbReference type="PANTHER" id="PTHR23329">
    <property type="entry name" value="TUFTELIN-INTERACTING PROTEIN 11-RELATED"/>
    <property type="match status" value="1"/>
</dbReference>
<dbReference type="OMA" id="YIALCAR"/>
<accession>A0A5J4YQK8</accession>
<protein>
    <submittedName>
        <fullName evidence="3">Tuftelin-interacting protein 11</fullName>
    </submittedName>
</protein>
<feature type="region of interest" description="Disordered" evidence="1">
    <location>
        <begin position="1"/>
        <end position="89"/>
    </location>
</feature>
<organism evidence="3 4">
    <name type="scientific">Porphyridium purpureum</name>
    <name type="common">Red alga</name>
    <name type="synonym">Porphyridium cruentum</name>
    <dbReference type="NCBI Taxonomy" id="35688"/>
    <lineage>
        <taxon>Eukaryota</taxon>
        <taxon>Rhodophyta</taxon>
        <taxon>Bangiophyceae</taxon>
        <taxon>Porphyridiales</taxon>
        <taxon>Porphyridiaceae</taxon>
        <taxon>Porphyridium</taxon>
    </lineage>
</organism>
<dbReference type="GO" id="GO:0000390">
    <property type="term" value="P:spliceosomal complex disassembly"/>
    <property type="evidence" value="ECO:0007669"/>
    <property type="project" value="InterPro"/>
</dbReference>
<dbReference type="PANTHER" id="PTHR23329:SF1">
    <property type="entry name" value="TUFTELIN-INTERACTING PROTEIN 11"/>
    <property type="match status" value="1"/>
</dbReference>
<proteinExistence type="predicted"/>
<dbReference type="EMBL" id="VRMN01000006">
    <property type="protein sequence ID" value="KAA8493556.1"/>
    <property type="molecule type" value="Genomic_DNA"/>
</dbReference>
<sequence length="855" mass="94719">MDPSPAQQPEKFEEFLDGGDYLEDDEWSEADPYFDDSAEDDSDSGSMDAWNELSQVQSSDGFAMIDDEETGDTGDSRPRKRFHAMTDESDEDVHLHVPVHHGYAFQLSPSKFTSVGMVQPIPDVGGPDRSSEERSSRGSTSSSSVSSSSSGAEPVAKPNVDHGQEPPVFGSPAEEKTTESAQPRSHARAAIRSGALPRLQRTGLYSVKALGILDKWGFNERLGKHEQGIAEPLVIHPRRSRQMGISADDIAPSPESSPIKQASGCRFSHESREGSAGAMRPGHTLRKSDCHPSTSRVAQERAHGTRTFPTVAHDEKPEKELQAGKHVARSSQGLSELLRNVDQLIKKHKREDAKHAQAAHAALNTQNRVEIKAKETHQVVENTKLHLEYVESLLSLLRSFQASQLTIPEIVRLVRSLPETPCQLDTKHDLMSCRDNLDKLVLELSIQQVKRSLGDVLNRVGGTTRASFAYDMAELSSLFGGTNDRSTAVLFMRGVLPAIRDHISAPSCAWDPRRPDVLIGALQATQPAMPDEFMEVLAKDLVVPRLQAEILSWDPMADQVPVHAWLFVWLPLLGKRNIRPLFEPFCLRISPILVLWRPFDLSLLRILKPWQAVVEKHSWRSFVDKAIVPKLLLHLQKRVDAAIFETCAKELNVLQAWDGLIPTNTLSDVLLDTFVPVWLHVLLGKIKAPDVDLAASSAWHSEWRKRIPSALRETDAIKVGFLAGLDMINMALGEHIAAGASEWGAASFLHHRLSLWKEPARAQSGLGSVRKNQPTASKRMASAANDDSLTLRELVQKYAEKLGVEMVPSGRNVNGNTVYLFASKPVYIDASKRLIFAQRRGSIFEAIDLEELKTL</sequence>
<dbReference type="Proteomes" id="UP000324585">
    <property type="component" value="Unassembled WGS sequence"/>
</dbReference>
<keyword evidence="4" id="KW-1185">Reference proteome</keyword>
<dbReference type="GO" id="GO:0071008">
    <property type="term" value="C:U2-type post-mRNA release spliceosomal complex"/>
    <property type="evidence" value="ECO:0007669"/>
    <property type="project" value="TreeGrafter"/>
</dbReference>
<feature type="compositionally biased region" description="Acidic residues" evidence="1">
    <location>
        <begin position="15"/>
        <end position="43"/>
    </location>
</feature>
<evidence type="ECO:0000313" key="4">
    <source>
        <dbReference type="Proteomes" id="UP000324585"/>
    </source>
</evidence>
<dbReference type="InterPro" id="IPR045211">
    <property type="entry name" value="TFP11/STIP/Ntr1"/>
</dbReference>
<feature type="compositionally biased region" description="Low complexity" evidence="1">
    <location>
        <begin position="137"/>
        <end position="151"/>
    </location>
</feature>
<evidence type="ECO:0000256" key="1">
    <source>
        <dbReference type="SAM" id="MobiDB-lite"/>
    </source>
</evidence>
<reference evidence="4" key="1">
    <citation type="journal article" date="2019" name="Nat. Commun.">
        <title>Expansion of phycobilisome linker gene families in mesophilic red algae.</title>
        <authorList>
            <person name="Lee J."/>
            <person name="Kim D."/>
            <person name="Bhattacharya D."/>
            <person name="Yoon H.S."/>
        </authorList>
    </citation>
    <scope>NUCLEOTIDE SEQUENCE [LARGE SCALE GENOMIC DNA]</scope>
    <source>
        <strain evidence="4">CCMP 1328</strain>
    </source>
</reference>
<dbReference type="AlphaFoldDB" id="A0A5J4YQK8"/>
<feature type="region of interest" description="Disordered" evidence="1">
    <location>
        <begin position="116"/>
        <end position="194"/>
    </location>
</feature>
<feature type="region of interest" description="Disordered" evidence="1">
    <location>
        <begin position="271"/>
        <end position="318"/>
    </location>
</feature>
<name>A0A5J4YQK8_PORPP</name>
<feature type="domain" description="GCF C-terminal" evidence="2">
    <location>
        <begin position="493"/>
        <end position="682"/>
    </location>
</feature>
<comment type="caution">
    <text evidence="3">The sequence shown here is derived from an EMBL/GenBank/DDBJ whole genome shotgun (WGS) entry which is preliminary data.</text>
</comment>
<dbReference type="Pfam" id="PF07842">
    <property type="entry name" value="GCFC"/>
    <property type="match status" value="1"/>
</dbReference>
<dbReference type="OrthoDB" id="4822at2759"/>
<evidence type="ECO:0000313" key="3">
    <source>
        <dbReference type="EMBL" id="KAA8493556.1"/>
    </source>
</evidence>
<dbReference type="InterPro" id="IPR022783">
    <property type="entry name" value="GCFC_dom"/>
</dbReference>
<evidence type="ECO:0000259" key="2">
    <source>
        <dbReference type="Pfam" id="PF07842"/>
    </source>
</evidence>
<gene>
    <name evidence="3" type="ORF">FVE85_4693</name>
</gene>